<sequence>MMAGYINPGISQASPWVGTARKVEPKHARDGQPGGYGIGEVATSADVALIALRQVSRHLNLPVGYGYASMSGHHHVRSMK</sequence>
<evidence type="ECO:0000313" key="3">
    <source>
        <dbReference type="Proteomes" id="UP000303847"/>
    </source>
</evidence>
<evidence type="ECO:0000313" key="2">
    <source>
        <dbReference type="EMBL" id="QCR06292.1"/>
    </source>
</evidence>
<feature type="region of interest" description="Disordered" evidence="1">
    <location>
        <begin position="1"/>
        <end position="37"/>
    </location>
</feature>
<evidence type="ECO:0000256" key="1">
    <source>
        <dbReference type="SAM" id="MobiDB-lite"/>
    </source>
</evidence>
<name>A0ABX5V3L8_9GAMM</name>
<protein>
    <submittedName>
        <fullName evidence="2">Uncharacterized protein</fullName>
    </submittedName>
</protein>
<dbReference type="RefSeq" id="WP_136163964.1">
    <property type="nucleotide sequence ID" value="NZ_CP034036.1"/>
</dbReference>
<reference evidence="2 3" key="1">
    <citation type="submission" date="2018-11" db="EMBL/GenBank/DDBJ databases">
        <title>Genome sequences of Brenneria nigrifluens and Brenneria rubrifaciens.</title>
        <authorList>
            <person name="Poret-Peterson A.T."/>
            <person name="McClean A.E."/>
            <person name="Kluepfel D.A."/>
        </authorList>
    </citation>
    <scope>NUCLEOTIDE SEQUENCE [LARGE SCALE GENOMIC DNA]</scope>
    <source>
        <strain evidence="2 3">ATCC 13028</strain>
    </source>
</reference>
<gene>
    <name evidence="2" type="ORF">EH206_20345</name>
</gene>
<keyword evidence="3" id="KW-1185">Reference proteome</keyword>
<dbReference type="Proteomes" id="UP000303847">
    <property type="component" value="Chromosome"/>
</dbReference>
<dbReference type="EMBL" id="CP034036">
    <property type="protein sequence ID" value="QCR06292.1"/>
    <property type="molecule type" value="Genomic_DNA"/>
</dbReference>
<organism evidence="2 3">
    <name type="scientific">Brenneria nigrifluens DSM 30175 = ATCC 13028</name>
    <dbReference type="NCBI Taxonomy" id="1121120"/>
    <lineage>
        <taxon>Bacteria</taxon>
        <taxon>Pseudomonadati</taxon>
        <taxon>Pseudomonadota</taxon>
        <taxon>Gammaproteobacteria</taxon>
        <taxon>Enterobacterales</taxon>
        <taxon>Pectobacteriaceae</taxon>
        <taxon>Brenneria</taxon>
    </lineage>
</organism>
<proteinExistence type="predicted"/>
<feature type="compositionally biased region" description="Basic and acidic residues" evidence="1">
    <location>
        <begin position="21"/>
        <end position="30"/>
    </location>
</feature>
<accession>A0ABX5V3L8</accession>